<dbReference type="GO" id="GO:0006654">
    <property type="term" value="P:phosphatidic acid biosynthetic process"/>
    <property type="evidence" value="ECO:0007669"/>
    <property type="project" value="TreeGrafter"/>
</dbReference>
<keyword evidence="2 5" id="KW-0012">Acyltransferase</keyword>
<dbReference type="CDD" id="cd07989">
    <property type="entry name" value="LPLAT_AGPAT-like"/>
    <property type="match status" value="1"/>
</dbReference>
<dbReference type="PANTHER" id="PTHR10434">
    <property type="entry name" value="1-ACYL-SN-GLYCEROL-3-PHOSPHATE ACYLTRANSFERASE"/>
    <property type="match status" value="1"/>
</dbReference>
<dbReference type="InterPro" id="IPR002123">
    <property type="entry name" value="Plipid/glycerol_acylTrfase"/>
</dbReference>
<dbReference type="Pfam" id="PF01553">
    <property type="entry name" value="Acyltransferase"/>
    <property type="match status" value="1"/>
</dbReference>
<dbReference type="GO" id="GO:0003841">
    <property type="term" value="F:1-acylglycerol-3-phosphate O-acyltransferase activity"/>
    <property type="evidence" value="ECO:0007669"/>
    <property type="project" value="TreeGrafter"/>
</dbReference>
<sequence>MDHVYFPVIGIAKTLFALQGLRFTVTGAQNVPKHGGAVLAINHTGYLDFTYAGNAVLPRGRFVRFMAKESIFKNPVAGPLMKGMKHIPVDRAAGGAAYRRAVAALRDGEIVGVYPEATISRAFELKDFKVGAARMARDAGVPIIPCVIWGAQRVWTKDHPKRMGRTNTPIYVDLGTPIDVPPEANPHEVTAQLKATMTAMLEGLWDAYPPVPEDEQVFVPKSRGGQAPTLEEAAELYKQELARKAAKRAAKAAGQDSAQDSGQDSGGATAKG</sequence>
<comment type="caution">
    <text evidence="5">The sequence shown here is derived from an EMBL/GenBank/DDBJ whole genome shotgun (WGS) entry which is preliminary data.</text>
</comment>
<dbReference type="Proteomes" id="UP000886632">
    <property type="component" value="Unassembled WGS sequence"/>
</dbReference>
<accession>A0A9D7T6J9</accession>
<evidence type="ECO:0000256" key="1">
    <source>
        <dbReference type="ARBA" id="ARBA00022679"/>
    </source>
</evidence>
<gene>
    <name evidence="5" type="ORF">IPP00_00425</name>
</gene>
<reference evidence="5" key="1">
    <citation type="submission" date="2020-10" db="EMBL/GenBank/DDBJ databases">
        <title>Connecting structure to function with the recovery of over 1000 high-quality activated sludge metagenome-assembled genomes encoding full-length rRNA genes using long-read sequencing.</title>
        <authorList>
            <person name="Singleton C.M."/>
            <person name="Petriglieri F."/>
            <person name="Kristensen J.M."/>
            <person name="Kirkegaard R.H."/>
            <person name="Michaelsen T.Y."/>
            <person name="Andersen M.H."/>
            <person name="Karst S.M."/>
            <person name="Dueholm M.S."/>
            <person name="Nielsen P.H."/>
            <person name="Albertsen M."/>
        </authorList>
    </citation>
    <scope>NUCLEOTIDE SEQUENCE</scope>
    <source>
        <strain evidence="5">Ribe_18-Q3-R11-54_MAXAC.001</strain>
    </source>
</reference>
<evidence type="ECO:0000313" key="5">
    <source>
        <dbReference type="EMBL" id="MBL0002516.1"/>
    </source>
</evidence>
<evidence type="ECO:0000256" key="3">
    <source>
        <dbReference type="SAM" id="MobiDB-lite"/>
    </source>
</evidence>
<organism evidence="5 6">
    <name type="scientific">Candidatus Phosphoribacter hodrii</name>
    <dbReference type="NCBI Taxonomy" id="2953743"/>
    <lineage>
        <taxon>Bacteria</taxon>
        <taxon>Bacillati</taxon>
        <taxon>Actinomycetota</taxon>
        <taxon>Actinomycetes</taxon>
        <taxon>Micrococcales</taxon>
        <taxon>Dermatophilaceae</taxon>
        <taxon>Candidatus Phosphoribacter</taxon>
    </lineage>
</organism>
<evidence type="ECO:0000313" key="6">
    <source>
        <dbReference type="Proteomes" id="UP000886632"/>
    </source>
</evidence>
<dbReference type="EMBL" id="JADKGK010000004">
    <property type="protein sequence ID" value="MBL0002516.1"/>
    <property type="molecule type" value="Genomic_DNA"/>
</dbReference>
<dbReference type="GO" id="GO:0005886">
    <property type="term" value="C:plasma membrane"/>
    <property type="evidence" value="ECO:0007669"/>
    <property type="project" value="TreeGrafter"/>
</dbReference>
<feature type="region of interest" description="Disordered" evidence="3">
    <location>
        <begin position="244"/>
        <end position="272"/>
    </location>
</feature>
<dbReference type="PANTHER" id="PTHR10434:SF55">
    <property type="entry name" value="POSSIBLE ACYLTRANSFERASE"/>
    <property type="match status" value="1"/>
</dbReference>
<dbReference type="AlphaFoldDB" id="A0A9D7T6J9"/>
<evidence type="ECO:0000256" key="2">
    <source>
        <dbReference type="ARBA" id="ARBA00023315"/>
    </source>
</evidence>
<name>A0A9D7T6J9_9MICO</name>
<proteinExistence type="predicted"/>
<protein>
    <submittedName>
        <fullName evidence="5">1-acyl-sn-glycerol-3-phosphate acyltransferase</fullName>
    </submittedName>
</protein>
<dbReference type="SUPFAM" id="SSF69593">
    <property type="entry name" value="Glycerol-3-phosphate (1)-acyltransferase"/>
    <property type="match status" value="1"/>
</dbReference>
<dbReference type="SMART" id="SM00563">
    <property type="entry name" value="PlsC"/>
    <property type="match status" value="1"/>
</dbReference>
<feature type="domain" description="Phospholipid/glycerol acyltransferase" evidence="4">
    <location>
        <begin position="37"/>
        <end position="151"/>
    </location>
</feature>
<keyword evidence="1" id="KW-0808">Transferase</keyword>
<evidence type="ECO:0000259" key="4">
    <source>
        <dbReference type="SMART" id="SM00563"/>
    </source>
</evidence>